<proteinExistence type="predicted"/>
<keyword evidence="2" id="KW-1185">Reference proteome</keyword>
<dbReference type="EMBL" id="SMAN01000033">
    <property type="protein sequence ID" value="TCT16699.1"/>
    <property type="molecule type" value="Genomic_DNA"/>
</dbReference>
<accession>A0A4V2V0K3</accession>
<dbReference type="Proteomes" id="UP000294650">
    <property type="component" value="Unassembled WGS sequence"/>
</dbReference>
<sequence length="133" mass="15871">MRYLKEEDLQTCSRFLFLSMAIIVMEQDIRSIEKGNFKIKEPYLELLRKMEHMARAERKQLQVIMRKRKLDVVFLQKNDTFSTYMFTGNGYEEEKRYFNPAVRKKVQGILYELMHRVLRPSRSPAANGTADAR</sequence>
<dbReference type="AlphaFoldDB" id="A0A4V2V0K3"/>
<reference evidence="1 2" key="1">
    <citation type="submission" date="2019-03" db="EMBL/GenBank/DDBJ databases">
        <title>Genomic Encyclopedia of Type Strains, Phase IV (KMG-IV): sequencing the most valuable type-strain genomes for metagenomic binning, comparative biology and taxonomic classification.</title>
        <authorList>
            <person name="Goeker M."/>
        </authorList>
    </citation>
    <scope>NUCLEOTIDE SEQUENCE [LARGE SCALE GENOMIC DNA]</scope>
    <source>
        <strain evidence="1 2">DSM 25894</strain>
    </source>
</reference>
<evidence type="ECO:0000313" key="2">
    <source>
        <dbReference type="Proteomes" id="UP000294650"/>
    </source>
</evidence>
<comment type="caution">
    <text evidence="1">The sequence shown here is derived from an EMBL/GenBank/DDBJ whole genome shotgun (WGS) entry which is preliminary data.</text>
</comment>
<name>A0A4V2V0K3_9BACI</name>
<organism evidence="1 2">
    <name type="scientific">Melghiribacillus thermohalophilus</name>
    <dbReference type="NCBI Taxonomy" id="1324956"/>
    <lineage>
        <taxon>Bacteria</taxon>
        <taxon>Bacillati</taxon>
        <taxon>Bacillota</taxon>
        <taxon>Bacilli</taxon>
        <taxon>Bacillales</taxon>
        <taxon>Bacillaceae</taxon>
        <taxon>Melghiribacillus</taxon>
    </lineage>
</organism>
<gene>
    <name evidence="1" type="ORF">EDD68_13316</name>
</gene>
<protein>
    <submittedName>
        <fullName evidence="1">Uncharacterized protein</fullName>
    </submittedName>
</protein>
<dbReference type="InterPro" id="IPR058600">
    <property type="entry name" value="YhjD-like"/>
</dbReference>
<dbReference type="RefSeq" id="WP_132373165.1">
    <property type="nucleotide sequence ID" value="NZ_SMAN01000033.1"/>
</dbReference>
<evidence type="ECO:0000313" key="1">
    <source>
        <dbReference type="EMBL" id="TCT16699.1"/>
    </source>
</evidence>
<dbReference type="Pfam" id="PF26325">
    <property type="entry name" value="YhjD"/>
    <property type="match status" value="1"/>
</dbReference>
<dbReference type="OrthoDB" id="2988956at2"/>